<proteinExistence type="predicted"/>
<evidence type="ECO:0000313" key="2">
    <source>
        <dbReference type="EMBL" id="PAU68429.1"/>
    </source>
</evidence>
<keyword evidence="1" id="KW-0812">Transmembrane</keyword>
<protein>
    <submittedName>
        <fullName evidence="2">Uncharacterized protein</fullName>
    </submittedName>
</protein>
<sequence>MAAMALSSGKTSNQRAQAAQTSSTARKARVVVFVAAAVIVLAIISAFAWPGWAVRTVPQPMEVPTSVASASPTIDAKALPADASELLKAMPDDVSNFARTDAQATDTWDAASPLEAYALTYSTGDAKRDVHVTVGQWSSEEEALTQYNALTKHLDGHELASGNVKVNGANAGAYVVVDDADDGGATAVWRNDTVCARMTGPKASVETVFKLFPL</sequence>
<evidence type="ECO:0000256" key="1">
    <source>
        <dbReference type="SAM" id="Phobius"/>
    </source>
</evidence>
<gene>
    <name evidence="2" type="ORF">B1526_0614</name>
</gene>
<evidence type="ECO:0000313" key="3">
    <source>
        <dbReference type="Proteomes" id="UP000218399"/>
    </source>
</evidence>
<feature type="transmembrane region" description="Helical" evidence="1">
    <location>
        <begin position="30"/>
        <end position="52"/>
    </location>
</feature>
<accession>A0A2A2EGY2</accession>
<keyword evidence="3" id="KW-1185">Reference proteome</keyword>
<dbReference type="RefSeq" id="WP_407640984.1">
    <property type="nucleotide sequence ID" value="NZ_MVOH01000006.1"/>
</dbReference>
<organism evidence="2 3">
    <name type="scientific">Bifidobacterium criceti</name>
    <dbReference type="NCBI Taxonomy" id="1960969"/>
    <lineage>
        <taxon>Bacteria</taxon>
        <taxon>Bacillati</taxon>
        <taxon>Actinomycetota</taxon>
        <taxon>Actinomycetes</taxon>
        <taxon>Bifidobacteriales</taxon>
        <taxon>Bifidobacteriaceae</taxon>
        <taxon>Bifidobacterium</taxon>
    </lineage>
</organism>
<keyword evidence="1" id="KW-0472">Membrane</keyword>
<reference evidence="2 3" key="1">
    <citation type="journal article" date="2017" name="ISME J.">
        <title>Unveiling bifidobacterial biogeography across the mammalian branch of the tree of life.</title>
        <authorList>
            <person name="Milani C."/>
            <person name="Mangifesta M."/>
            <person name="Mancabelli L."/>
            <person name="Lugli G.A."/>
            <person name="James K."/>
            <person name="Duranti S."/>
            <person name="Turroni F."/>
            <person name="Ferrario C."/>
            <person name="Ossiprandi M.C."/>
            <person name="van Sinderen D."/>
            <person name="Ventura M."/>
        </authorList>
    </citation>
    <scope>NUCLEOTIDE SEQUENCE [LARGE SCALE GENOMIC DNA]</scope>
    <source>
        <strain evidence="3">Ham19E</strain>
    </source>
</reference>
<dbReference type="Proteomes" id="UP000218399">
    <property type="component" value="Unassembled WGS sequence"/>
</dbReference>
<dbReference type="AlphaFoldDB" id="A0A2A2EGY2"/>
<keyword evidence="1" id="KW-1133">Transmembrane helix</keyword>
<comment type="caution">
    <text evidence="2">The sequence shown here is derived from an EMBL/GenBank/DDBJ whole genome shotgun (WGS) entry which is preliminary data.</text>
</comment>
<dbReference type="EMBL" id="MVOH01000006">
    <property type="protein sequence ID" value="PAU68429.1"/>
    <property type="molecule type" value="Genomic_DNA"/>
</dbReference>
<name>A0A2A2EGY2_9BIFI</name>